<accession>A0A0F9NUF7</accession>
<evidence type="ECO:0000256" key="1">
    <source>
        <dbReference type="SAM" id="MobiDB-lite"/>
    </source>
</evidence>
<name>A0A0F9NUF7_9ZZZZ</name>
<dbReference type="AlphaFoldDB" id="A0A0F9NUF7"/>
<organism evidence="2">
    <name type="scientific">marine sediment metagenome</name>
    <dbReference type="NCBI Taxonomy" id="412755"/>
    <lineage>
        <taxon>unclassified sequences</taxon>
        <taxon>metagenomes</taxon>
        <taxon>ecological metagenomes</taxon>
    </lineage>
</organism>
<gene>
    <name evidence="2" type="ORF">LCGC14_1294400</name>
</gene>
<comment type="caution">
    <text evidence="2">The sequence shown here is derived from an EMBL/GenBank/DDBJ whole genome shotgun (WGS) entry which is preliminary data.</text>
</comment>
<dbReference type="EMBL" id="LAZR01007494">
    <property type="protein sequence ID" value="KKM84912.1"/>
    <property type="molecule type" value="Genomic_DNA"/>
</dbReference>
<reference evidence="2" key="1">
    <citation type="journal article" date="2015" name="Nature">
        <title>Complex archaea that bridge the gap between prokaryotes and eukaryotes.</title>
        <authorList>
            <person name="Spang A."/>
            <person name="Saw J.H."/>
            <person name="Jorgensen S.L."/>
            <person name="Zaremba-Niedzwiedzka K."/>
            <person name="Martijn J."/>
            <person name="Lind A.E."/>
            <person name="van Eijk R."/>
            <person name="Schleper C."/>
            <person name="Guy L."/>
            <person name="Ettema T.J."/>
        </authorList>
    </citation>
    <scope>NUCLEOTIDE SEQUENCE</scope>
</reference>
<sequence>MTTAMARLQEKTNAQNKTAENLRQRFYEALEIAMNDGGFCYSEAEYFGGKELRKALKQIYKNLPEEES</sequence>
<feature type="region of interest" description="Disordered" evidence="1">
    <location>
        <begin position="1"/>
        <end position="20"/>
    </location>
</feature>
<protein>
    <submittedName>
        <fullName evidence="2">Uncharacterized protein</fullName>
    </submittedName>
</protein>
<evidence type="ECO:0000313" key="2">
    <source>
        <dbReference type="EMBL" id="KKM84912.1"/>
    </source>
</evidence>
<proteinExistence type="predicted"/>